<reference evidence="3" key="4">
    <citation type="submission" date="2025-09" db="UniProtKB">
        <authorList>
            <consortium name="Ensembl"/>
        </authorList>
    </citation>
    <scope>IDENTIFICATION</scope>
    <source>
        <strain evidence="3">17573</strain>
    </source>
</reference>
<reference evidence="3" key="2">
    <citation type="submission" date="2019-01" db="EMBL/GenBank/DDBJ databases">
        <authorList>
            <person name="Graves T."/>
            <person name="Eichler E.E."/>
            <person name="Wilson R.K."/>
        </authorList>
    </citation>
    <scope>NUCLEOTIDE SEQUENCE [LARGE SCALE GENOMIC DNA]</scope>
    <source>
        <strain evidence="3">17573</strain>
    </source>
</reference>
<dbReference type="InterPro" id="IPR005334">
    <property type="entry name" value="Tctex-1-like"/>
</dbReference>
<dbReference type="GO" id="GO:0045505">
    <property type="term" value="F:dynein intermediate chain binding"/>
    <property type="evidence" value="ECO:0000318"/>
    <property type="project" value="GO_Central"/>
</dbReference>
<dbReference type="VGNC" id="VGNC:82253">
    <property type="gene designation" value="DYNLT2"/>
</dbReference>
<dbReference type="Bgee" id="ENSMMUG00000015340">
    <property type="expression patterns" value="Expressed in spermatid and 18 other cell types or tissues"/>
</dbReference>
<dbReference type="GeneTree" id="ENSGT00940000160069"/>
<dbReference type="InParanoid" id="A0A5F7ZYZ7"/>
<evidence type="ECO:0000256" key="1">
    <source>
        <dbReference type="ARBA" id="ARBA00005361"/>
    </source>
</evidence>
<dbReference type="ExpressionAtlas" id="A0A5F7ZYZ7">
    <property type="expression patterns" value="baseline"/>
</dbReference>
<dbReference type="Proteomes" id="UP000006718">
    <property type="component" value="Chromosome 4"/>
</dbReference>
<dbReference type="PANTHER" id="PTHR21255:SF27">
    <property type="entry name" value="DYNEIN LIGHT CHAIN TCTEX-TYPE PROTEIN 2"/>
    <property type="match status" value="1"/>
</dbReference>
<dbReference type="InterPro" id="IPR038586">
    <property type="entry name" value="Tctex-1-like_sf"/>
</dbReference>
<protein>
    <submittedName>
        <fullName evidence="3">Dynein light chain Tctex-type 2</fullName>
    </submittedName>
</protein>
<dbReference type="VEuPathDB" id="HostDB:ENSMMUG00000015340"/>
<reference evidence="3" key="3">
    <citation type="submission" date="2025-08" db="UniProtKB">
        <authorList>
            <consortium name="Ensembl"/>
        </authorList>
    </citation>
    <scope>IDENTIFICATION</scope>
    <source>
        <strain evidence="3">17573</strain>
    </source>
</reference>
<dbReference type="Pfam" id="PF03645">
    <property type="entry name" value="Tctex-1"/>
    <property type="match status" value="1"/>
</dbReference>
<dbReference type="AlphaFoldDB" id="A0A5F7ZYZ7"/>
<dbReference type="FunCoup" id="A0A5F7ZYZ7">
    <property type="interactions" value="12"/>
</dbReference>
<keyword evidence="4" id="KW-1185">Reference proteome</keyword>
<name>A0A5F7ZYZ7_MACMU</name>
<feature type="region of interest" description="Disordered" evidence="2">
    <location>
        <begin position="1"/>
        <end position="88"/>
    </location>
</feature>
<proteinExistence type="inferred from homology"/>
<evidence type="ECO:0000313" key="3">
    <source>
        <dbReference type="Ensembl" id="ENSMMUP00000070361.1"/>
    </source>
</evidence>
<dbReference type="GO" id="GO:0007018">
    <property type="term" value="P:microtubule-based movement"/>
    <property type="evidence" value="ECO:0000318"/>
    <property type="project" value="GO_Central"/>
</dbReference>
<evidence type="ECO:0000313" key="5">
    <source>
        <dbReference type="VGNC" id="VGNC:82253"/>
    </source>
</evidence>
<feature type="compositionally biased region" description="Polar residues" evidence="2">
    <location>
        <begin position="66"/>
        <end position="79"/>
    </location>
</feature>
<accession>A0A5F7ZYZ7</accession>
<dbReference type="Gene3D" id="3.30.1140.40">
    <property type="entry name" value="Tctex-1"/>
    <property type="match status" value="1"/>
</dbReference>
<organism evidence="3 4">
    <name type="scientific">Macaca mulatta</name>
    <name type="common">Rhesus macaque</name>
    <dbReference type="NCBI Taxonomy" id="9544"/>
    <lineage>
        <taxon>Eukaryota</taxon>
        <taxon>Metazoa</taxon>
        <taxon>Chordata</taxon>
        <taxon>Craniata</taxon>
        <taxon>Vertebrata</taxon>
        <taxon>Euteleostomi</taxon>
        <taxon>Mammalia</taxon>
        <taxon>Eutheria</taxon>
        <taxon>Euarchontoglires</taxon>
        <taxon>Primates</taxon>
        <taxon>Haplorrhini</taxon>
        <taxon>Catarrhini</taxon>
        <taxon>Cercopithecidae</taxon>
        <taxon>Cercopithecinae</taxon>
        <taxon>Macaca</taxon>
    </lineage>
</organism>
<dbReference type="PANTHER" id="PTHR21255">
    <property type="entry name" value="T-COMPLEX-ASSOCIATED-TESTIS-EXPRESSED 1/ DYNEIN LIGHT CHAIN"/>
    <property type="match status" value="1"/>
</dbReference>
<evidence type="ECO:0000256" key="2">
    <source>
        <dbReference type="SAM" id="MobiDB-lite"/>
    </source>
</evidence>
<dbReference type="GO" id="GO:0005737">
    <property type="term" value="C:cytoplasm"/>
    <property type="evidence" value="ECO:0000318"/>
    <property type="project" value="GO_Central"/>
</dbReference>
<evidence type="ECO:0000313" key="4">
    <source>
        <dbReference type="Proteomes" id="UP000006718"/>
    </source>
</evidence>
<gene>
    <name evidence="3 5" type="primary">DYNLT2</name>
</gene>
<sequence>MTQAPARPASRRLGALAGTSDRSRRRRETSALAGAAEAFDGRRRRGSGSLGEQSEMEKRGRGVKSSLIQTPNQSSQQAPVTPRKERRPSMFEKEAYAQILRERLRESVHDVQYVEPPFDDSIADIGKEWKSALAKLKFANSYRMEPLKKFQAHSVQTKIQQILTESLKDVKYEDKVFSHLSLELADRILLAVKEFGYHRYKFIIKVLFIQKTGQAINVSTPLIQDRAIRTIRHLLSSDLIFIVMTQGHSIDSEVPFKRKYRVVKCIYFTVNYLRSTNQPGALAHACNPSTLGG</sequence>
<dbReference type="Ensembl" id="ENSMMUT00000102326.1">
    <property type="protein sequence ID" value="ENSMMUP00000070361.1"/>
    <property type="gene ID" value="ENSMMUG00000015340.3"/>
</dbReference>
<dbReference type="STRING" id="9544.ENSMMUP00000070361"/>
<comment type="similarity">
    <text evidence="1">Belongs to the dynein light chain Tctex-type family.</text>
</comment>
<dbReference type="GO" id="GO:0005868">
    <property type="term" value="C:cytoplasmic dynein complex"/>
    <property type="evidence" value="ECO:0000318"/>
    <property type="project" value="GO_Central"/>
</dbReference>
<reference evidence="4" key="1">
    <citation type="journal article" date="2007" name="Science">
        <title>Evolutionary and biomedical insights from the rhesus macaque genome.</title>
        <authorList>
            <person name="Gibbs R.A."/>
            <person name="Rogers J."/>
            <person name="Katze M.G."/>
            <person name="Bumgarner R."/>
            <person name="Weinstock G.M."/>
            <person name="Mardis E.R."/>
            <person name="Remington K.A."/>
            <person name="Strausberg R.L."/>
            <person name="Venter J.C."/>
            <person name="Wilson R.K."/>
            <person name="Batzer M.A."/>
            <person name="Bustamante C.D."/>
            <person name="Eichler E.E."/>
            <person name="Hahn M.W."/>
            <person name="Hardison R.C."/>
            <person name="Makova K.D."/>
            <person name="Miller W."/>
            <person name="Milosavljevic A."/>
            <person name="Palermo R.E."/>
            <person name="Siepel A."/>
            <person name="Sikela J.M."/>
            <person name="Attaway T."/>
            <person name="Bell S."/>
            <person name="Bernard K.E."/>
            <person name="Buhay C.J."/>
            <person name="Chandrabose M.N."/>
            <person name="Dao M."/>
            <person name="Davis C."/>
            <person name="Delehaunty K.D."/>
            <person name="Ding Y."/>
            <person name="Dinh H.H."/>
            <person name="Dugan-Rocha S."/>
            <person name="Fulton L.A."/>
            <person name="Gabisi R.A."/>
            <person name="Garner T.T."/>
            <person name="Godfrey J."/>
            <person name="Hawes A.C."/>
            <person name="Hernandez J."/>
            <person name="Hines S."/>
            <person name="Holder M."/>
            <person name="Hume J."/>
            <person name="Jhangiani S.N."/>
            <person name="Joshi V."/>
            <person name="Khan Z.M."/>
            <person name="Kirkness E.F."/>
            <person name="Cree A."/>
            <person name="Fowler R.G."/>
            <person name="Lee S."/>
            <person name="Lewis L.R."/>
            <person name="Li Z."/>
            <person name="Liu Y.-S."/>
            <person name="Moore S.M."/>
            <person name="Muzny D."/>
            <person name="Nazareth L.V."/>
            <person name="Ngo D.N."/>
            <person name="Okwuonu G.O."/>
            <person name="Pai G."/>
            <person name="Parker D."/>
            <person name="Paul H.A."/>
            <person name="Pfannkoch C."/>
            <person name="Pohl C.S."/>
            <person name="Rogers Y.-H.C."/>
            <person name="Ruiz S.J."/>
            <person name="Sabo A."/>
            <person name="Santibanez J."/>
            <person name="Schneider B.W."/>
            <person name="Smith S.M."/>
            <person name="Sodergren E."/>
            <person name="Svatek A.F."/>
            <person name="Utterback T.R."/>
            <person name="Vattathil S."/>
            <person name="Warren W."/>
            <person name="White C.S."/>
            <person name="Chinwalla A.T."/>
            <person name="Feng Y."/>
            <person name="Halpern A.L."/>
            <person name="Hillier L.W."/>
            <person name="Huang X."/>
            <person name="Minx P."/>
            <person name="Nelson J.O."/>
            <person name="Pepin K.H."/>
            <person name="Qin X."/>
            <person name="Sutton G.G."/>
            <person name="Venter E."/>
            <person name="Walenz B.P."/>
            <person name="Wallis J.W."/>
            <person name="Worley K.C."/>
            <person name="Yang S.-P."/>
            <person name="Jones S.M."/>
            <person name="Marra M.A."/>
            <person name="Rocchi M."/>
            <person name="Schein J.E."/>
            <person name="Baertsch R."/>
            <person name="Clarke L."/>
            <person name="Csuros M."/>
            <person name="Glasscock J."/>
            <person name="Harris R.A."/>
            <person name="Havlak P."/>
            <person name="Jackson A.R."/>
            <person name="Jiang H."/>
            <person name="Liu Y."/>
            <person name="Messina D.N."/>
            <person name="Shen Y."/>
            <person name="Song H.X.-Z."/>
            <person name="Wylie T."/>
            <person name="Zhang L."/>
            <person name="Birney E."/>
            <person name="Han K."/>
            <person name="Konkel M.K."/>
            <person name="Lee J."/>
            <person name="Smit A.F.A."/>
            <person name="Ullmer B."/>
            <person name="Wang H."/>
            <person name="Xing J."/>
            <person name="Burhans R."/>
            <person name="Cheng Z."/>
            <person name="Karro J.E."/>
            <person name="Ma J."/>
            <person name="Raney B."/>
            <person name="She X."/>
            <person name="Cox M.J."/>
            <person name="Demuth J.P."/>
            <person name="Dumas L.J."/>
            <person name="Han S.-G."/>
            <person name="Hopkins J."/>
            <person name="Karimpour-Fard A."/>
            <person name="Kim Y.H."/>
            <person name="Pollack J.R."/>
            <person name="Vinar T."/>
            <person name="Addo-Quaye C."/>
            <person name="Degenhardt J."/>
            <person name="Denby A."/>
            <person name="Hubisz M.J."/>
            <person name="Indap A."/>
            <person name="Kosiol C."/>
            <person name="Lahn B.T."/>
            <person name="Lawson H.A."/>
            <person name="Marklein A."/>
            <person name="Nielsen R."/>
            <person name="Vallender E.J."/>
            <person name="Clark A.G."/>
            <person name="Ferguson B."/>
            <person name="Hernandez R.D."/>
            <person name="Hirani K."/>
            <person name="Kehrer-Sawatzki H."/>
            <person name="Kolb J."/>
            <person name="Patil S."/>
            <person name="Pu L.-L."/>
            <person name="Ren Y."/>
            <person name="Smith D.G."/>
            <person name="Wheeler D.A."/>
            <person name="Schenck I."/>
            <person name="Ball E.V."/>
            <person name="Chen R."/>
            <person name="Cooper D.N."/>
            <person name="Giardine B."/>
            <person name="Hsu F."/>
            <person name="Kent W.J."/>
            <person name="Lesk A."/>
            <person name="Nelson D.L."/>
            <person name="O'brien W.E."/>
            <person name="Pruefer K."/>
            <person name="Stenson P.D."/>
            <person name="Wallace J.C."/>
            <person name="Ke H."/>
            <person name="Liu X.-M."/>
            <person name="Wang P."/>
            <person name="Xiang A.P."/>
            <person name="Yang F."/>
            <person name="Barber G.P."/>
            <person name="Haussler D."/>
            <person name="Karolchik D."/>
            <person name="Kern A.D."/>
            <person name="Kuhn R.M."/>
            <person name="Smith K.E."/>
            <person name="Zwieg A.S."/>
        </authorList>
    </citation>
    <scope>NUCLEOTIDE SEQUENCE [LARGE SCALE GENOMIC DNA]</scope>
    <source>
        <strain evidence="4">17573</strain>
    </source>
</reference>